<dbReference type="GO" id="GO:0051726">
    <property type="term" value="P:regulation of cell cycle"/>
    <property type="evidence" value="ECO:0007669"/>
    <property type="project" value="TreeGrafter"/>
</dbReference>
<proteinExistence type="inferred from homology"/>
<dbReference type="InterPro" id="IPR011029">
    <property type="entry name" value="DEATH-like_dom_sf"/>
</dbReference>
<dbReference type="InterPro" id="IPR050784">
    <property type="entry name" value="IAP"/>
</dbReference>
<dbReference type="PROSITE" id="PS50089">
    <property type="entry name" value="ZF_RING_2"/>
    <property type="match status" value="1"/>
</dbReference>
<evidence type="ECO:0000256" key="6">
    <source>
        <dbReference type="SAM" id="MobiDB-lite"/>
    </source>
</evidence>
<dbReference type="PANTHER" id="PTHR10044">
    <property type="entry name" value="INHIBITOR OF APOPTOSIS"/>
    <property type="match status" value="1"/>
</dbReference>
<organism evidence="8 9">
    <name type="scientific">Pinctada imbricata</name>
    <name type="common">Atlantic pearl-oyster</name>
    <name type="synonym">Pinctada martensii</name>
    <dbReference type="NCBI Taxonomy" id="66713"/>
    <lineage>
        <taxon>Eukaryota</taxon>
        <taxon>Metazoa</taxon>
        <taxon>Spiralia</taxon>
        <taxon>Lophotrochozoa</taxon>
        <taxon>Mollusca</taxon>
        <taxon>Bivalvia</taxon>
        <taxon>Autobranchia</taxon>
        <taxon>Pteriomorphia</taxon>
        <taxon>Pterioida</taxon>
        <taxon>Pterioidea</taxon>
        <taxon>Pteriidae</taxon>
        <taxon>Pinctada</taxon>
    </lineage>
</organism>
<comment type="caution">
    <text evidence="8">The sequence shown here is derived from an EMBL/GenBank/DDBJ whole genome shotgun (WGS) entry which is preliminary data.</text>
</comment>
<feature type="domain" description="RING-type" evidence="7">
    <location>
        <begin position="371"/>
        <end position="406"/>
    </location>
</feature>
<evidence type="ECO:0000256" key="5">
    <source>
        <dbReference type="PROSITE-ProRule" id="PRU00175"/>
    </source>
</evidence>
<evidence type="ECO:0000313" key="8">
    <source>
        <dbReference type="EMBL" id="KAK3098658.1"/>
    </source>
</evidence>
<keyword evidence="2" id="KW-0479">Metal-binding</keyword>
<evidence type="ECO:0000313" key="9">
    <source>
        <dbReference type="Proteomes" id="UP001186944"/>
    </source>
</evidence>
<dbReference type="Proteomes" id="UP001186944">
    <property type="component" value="Unassembled WGS sequence"/>
</dbReference>
<keyword evidence="9" id="KW-1185">Reference proteome</keyword>
<dbReference type="AlphaFoldDB" id="A0AA88YG70"/>
<dbReference type="Pfam" id="PF13920">
    <property type="entry name" value="zf-C3HC4_3"/>
    <property type="match status" value="1"/>
</dbReference>
<evidence type="ECO:0000256" key="3">
    <source>
        <dbReference type="ARBA" id="ARBA00022771"/>
    </source>
</evidence>
<dbReference type="PANTHER" id="PTHR10044:SF139">
    <property type="entry name" value="DEATH-ASSOCIATED INHIBITOR OF APOPTOSIS 2"/>
    <property type="match status" value="1"/>
</dbReference>
<evidence type="ECO:0000256" key="2">
    <source>
        <dbReference type="ARBA" id="ARBA00022723"/>
    </source>
</evidence>
<evidence type="ECO:0000256" key="1">
    <source>
        <dbReference type="ARBA" id="ARBA00006672"/>
    </source>
</evidence>
<dbReference type="GO" id="GO:0043066">
    <property type="term" value="P:negative regulation of apoptotic process"/>
    <property type="evidence" value="ECO:0007669"/>
    <property type="project" value="TreeGrafter"/>
</dbReference>
<dbReference type="Gene3D" id="1.10.1170.10">
    <property type="entry name" value="Inhibitor Of Apoptosis Protein (2mihbC-IAP-1), Chain A"/>
    <property type="match status" value="2"/>
</dbReference>
<feature type="compositionally biased region" description="Polar residues" evidence="6">
    <location>
        <begin position="250"/>
        <end position="268"/>
    </location>
</feature>
<accession>A0AA88YG70</accession>
<dbReference type="GO" id="GO:0005737">
    <property type="term" value="C:cytoplasm"/>
    <property type="evidence" value="ECO:0007669"/>
    <property type="project" value="TreeGrafter"/>
</dbReference>
<dbReference type="GO" id="GO:0043027">
    <property type="term" value="F:cysteine-type endopeptidase inhibitor activity involved in apoptotic process"/>
    <property type="evidence" value="ECO:0007669"/>
    <property type="project" value="TreeGrafter"/>
</dbReference>
<dbReference type="GO" id="GO:0005634">
    <property type="term" value="C:nucleus"/>
    <property type="evidence" value="ECO:0007669"/>
    <property type="project" value="TreeGrafter"/>
</dbReference>
<dbReference type="InterPro" id="IPR001370">
    <property type="entry name" value="BIR_rpt"/>
</dbReference>
<evidence type="ECO:0000256" key="4">
    <source>
        <dbReference type="ARBA" id="ARBA00022833"/>
    </source>
</evidence>
<dbReference type="CDD" id="cd16713">
    <property type="entry name" value="RING-HC_BIRC2_3_7"/>
    <property type="match status" value="1"/>
</dbReference>
<reference evidence="8" key="1">
    <citation type="submission" date="2019-08" db="EMBL/GenBank/DDBJ databases">
        <title>The improved chromosome-level genome for the pearl oyster Pinctada fucata martensii using PacBio sequencing and Hi-C.</title>
        <authorList>
            <person name="Zheng Z."/>
        </authorList>
    </citation>
    <scope>NUCLEOTIDE SEQUENCE</scope>
    <source>
        <strain evidence="8">ZZ-2019</strain>
        <tissue evidence="8">Adductor muscle</tissue>
    </source>
</reference>
<gene>
    <name evidence="8" type="ORF">FSP39_021663</name>
</gene>
<keyword evidence="3 5" id="KW-0863">Zinc-finger</keyword>
<dbReference type="GO" id="GO:0008270">
    <property type="term" value="F:zinc ion binding"/>
    <property type="evidence" value="ECO:0007669"/>
    <property type="project" value="UniProtKB-KW"/>
</dbReference>
<dbReference type="Pfam" id="PF00653">
    <property type="entry name" value="BIR"/>
    <property type="match status" value="1"/>
</dbReference>
<keyword evidence="4" id="KW-0862">Zinc</keyword>
<dbReference type="EMBL" id="VSWD01000007">
    <property type="protein sequence ID" value="KAK3098658.1"/>
    <property type="molecule type" value="Genomic_DNA"/>
</dbReference>
<dbReference type="SMART" id="SM00238">
    <property type="entry name" value="BIR"/>
    <property type="match status" value="1"/>
</dbReference>
<dbReference type="InterPro" id="IPR001841">
    <property type="entry name" value="Znf_RING"/>
</dbReference>
<evidence type="ECO:0000259" key="7">
    <source>
        <dbReference type="PROSITE" id="PS50089"/>
    </source>
</evidence>
<dbReference type="PROSITE" id="PS50143">
    <property type="entry name" value="BIR_REPEAT_2"/>
    <property type="match status" value="1"/>
</dbReference>
<name>A0AA88YG70_PINIB</name>
<dbReference type="CDD" id="cd00022">
    <property type="entry name" value="BIR"/>
    <property type="match status" value="1"/>
</dbReference>
<dbReference type="FunFam" id="1.10.1170.10:FF:000002">
    <property type="entry name" value="Baculoviral IAP repeat containing 7"/>
    <property type="match status" value="1"/>
</dbReference>
<protein>
    <recommendedName>
        <fullName evidence="7">RING-type domain-containing protein</fullName>
    </recommendedName>
</protein>
<feature type="region of interest" description="Disordered" evidence="6">
    <location>
        <begin position="245"/>
        <end position="282"/>
    </location>
</feature>
<dbReference type="SUPFAM" id="SSF57924">
    <property type="entry name" value="Inhibitor of apoptosis (IAP) repeat"/>
    <property type="match status" value="1"/>
</dbReference>
<dbReference type="Gene3D" id="1.10.533.10">
    <property type="entry name" value="Death Domain, Fas"/>
    <property type="match status" value="1"/>
</dbReference>
<comment type="similarity">
    <text evidence="1">Belongs to the IAP family.</text>
</comment>
<sequence length="419" mass="46542">MACMTEISPSYSSFHLSTGLSEKNDGFKYGIMESSCASNSRYTHDTSMAKSSYQNSDNGYIVTAPSDDVNSTPSSYPRRLNLKWTNASKFSSVLYSESMLDSHNGNRCDGVQEDVCMTTFANKEKRNNFPTDVLDGDSGYDSNTSNLSNGSVENAMYPQFKNINARLRSFSECPSVIYQKAQKLSEAGFFLVTFMIQSLARCHSCGIELKNLETIHDPMTEHARCSPSCSYLRAMKGDEFIKSAQRVHKQNSLQENHSHKSSNGTGSSHSKDVEKYPDSTLQKNPLLTDAAQRVIKMGYLPKQVNKAVEEVLKLKDWTTMTPNDIIGKLKEQNVLPAPISNDHPNVLGKFDSSNIASIKEEIRTLKERKLCKVCCEEDVSIVFLPCAHLVCCAQCAPAIQKCAVCRKLVKGTVRVSFSN</sequence>